<dbReference type="GO" id="GO:0055070">
    <property type="term" value="P:copper ion homeostasis"/>
    <property type="evidence" value="ECO:0007669"/>
    <property type="project" value="TreeGrafter"/>
</dbReference>
<dbReference type="Gene3D" id="3.40.1110.10">
    <property type="entry name" value="Calcium-transporting ATPase, cytoplasmic domain N"/>
    <property type="match status" value="1"/>
</dbReference>
<evidence type="ECO:0000313" key="12">
    <source>
        <dbReference type="EMBL" id="KIV91253.1"/>
    </source>
</evidence>
<dbReference type="PANTHER" id="PTHR43520">
    <property type="entry name" value="ATP7, ISOFORM B"/>
    <property type="match status" value="1"/>
</dbReference>
<dbReference type="STRING" id="212818.A0A0D1ZWR0"/>
<dbReference type="SUPFAM" id="SSF55008">
    <property type="entry name" value="HMA, heavy metal-associated domain"/>
    <property type="match status" value="1"/>
</dbReference>
<feature type="signal peptide" evidence="10">
    <location>
        <begin position="1"/>
        <end position="17"/>
    </location>
</feature>
<dbReference type="SUPFAM" id="SSF81653">
    <property type="entry name" value="Calcium ATPase, transduction domain A"/>
    <property type="match status" value="1"/>
</dbReference>
<dbReference type="Gene3D" id="2.70.150.10">
    <property type="entry name" value="Calcium-transporting ATPase, cytoplasmic transduction domain A"/>
    <property type="match status" value="1"/>
</dbReference>
<dbReference type="CDD" id="cd00371">
    <property type="entry name" value="HMA"/>
    <property type="match status" value="1"/>
</dbReference>
<evidence type="ECO:0000256" key="5">
    <source>
        <dbReference type="ARBA" id="ARBA00022967"/>
    </source>
</evidence>
<dbReference type="InterPro" id="IPR059000">
    <property type="entry name" value="ATPase_P-type_domA"/>
</dbReference>
<dbReference type="InterPro" id="IPR018303">
    <property type="entry name" value="ATPase_P-typ_P_site"/>
</dbReference>
<dbReference type="InterPro" id="IPR036412">
    <property type="entry name" value="HAD-like_sf"/>
</dbReference>
<dbReference type="InterPro" id="IPR036163">
    <property type="entry name" value="HMA_dom_sf"/>
</dbReference>
<dbReference type="EMBL" id="KN847523">
    <property type="protein sequence ID" value="KIV91253.1"/>
    <property type="molecule type" value="Genomic_DNA"/>
</dbReference>
<dbReference type="PRINTS" id="PR00119">
    <property type="entry name" value="CATATPASE"/>
</dbReference>
<name>A0A0D1ZWR0_EXOME</name>
<dbReference type="GO" id="GO:0000166">
    <property type="term" value="F:nucleotide binding"/>
    <property type="evidence" value="ECO:0007669"/>
    <property type="project" value="InterPro"/>
</dbReference>
<evidence type="ECO:0000256" key="6">
    <source>
        <dbReference type="ARBA" id="ARBA00022989"/>
    </source>
</evidence>
<organism evidence="12 13">
    <name type="scientific">Exophiala mesophila</name>
    <name type="common">Black yeast-like fungus</name>
    <dbReference type="NCBI Taxonomy" id="212818"/>
    <lineage>
        <taxon>Eukaryota</taxon>
        <taxon>Fungi</taxon>
        <taxon>Dikarya</taxon>
        <taxon>Ascomycota</taxon>
        <taxon>Pezizomycotina</taxon>
        <taxon>Eurotiomycetes</taxon>
        <taxon>Chaetothyriomycetidae</taxon>
        <taxon>Chaetothyriales</taxon>
        <taxon>Herpotrichiellaceae</taxon>
        <taxon>Exophiala</taxon>
    </lineage>
</organism>
<comment type="similarity">
    <text evidence="2">Belongs to the cation transport ATPase (P-type) (TC 3.A.3) family. Type IB subfamily.</text>
</comment>
<keyword evidence="7 9" id="KW-0472">Membrane</keyword>
<feature type="chain" id="PRO_5002237941" description="HMA domain-containing protein" evidence="10">
    <location>
        <begin position="18"/>
        <end position="935"/>
    </location>
</feature>
<keyword evidence="4" id="KW-0479">Metal-binding</keyword>
<evidence type="ECO:0000259" key="11">
    <source>
        <dbReference type="PROSITE" id="PS50846"/>
    </source>
</evidence>
<dbReference type="Pfam" id="PF00702">
    <property type="entry name" value="Hydrolase"/>
    <property type="match status" value="1"/>
</dbReference>
<protein>
    <recommendedName>
        <fullName evidence="11">HMA domain-containing protein</fullName>
    </recommendedName>
</protein>
<dbReference type="HOGENOM" id="CLU_001771_0_3_1"/>
<dbReference type="InterPro" id="IPR017969">
    <property type="entry name" value="Heavy-metal-associated_CS"/>
</dbReference>
<dbReference type="PANTHER" id="PTHR43520:SF32">
    <property type="entry name" value="COPPER RESISTANCE P-TYPE ATPASE (EUROFUNG)"/>
    <property type="match status" value="1"/>
</dbReference>
<keyword evidence="10" id="KW-0732">Signal</keyword>
<gene>
    <name evidence="12" type="ORF">PV10_05813</name>
</gene>
<dbReference type="InterPro" id="IPR023299">
    <property type="entry name" value="ATPase_P-typ_cyto_dom_N"/>
</dbReference>
<evidence type="ECO:0000256" key="9">
    <source>
        <dbReference type="SAM" id="Phobius"/>
    </source>
</evidence>
<dbReference type="GO" id="GO:0005507">
    <property type="term" value="F:copper ion binding"/>
    <property type="evidence" value="ECO:0007669"/>
    <property type="project" value="TreeGrafter"/>
</dbReference>
<dbReference type="Gene3D" id="3.40.50.1000">
    <property type="entry name" value="HAD superfamily/HAD-like"/>
    <property type="match status" value="1"/>
</dbReference>
<evidence type="ECO:0000256" key="2">
    <source>
        <dbReference type="ARBA" id="ARBA00006024"/>
    </source>
</evidence>
<feature type="transmembrane region" description="Helical" evidence="9">
    <location>
        <begin position="462"/>
        <end position="481"/>
    </location>
</feature>
<dbReference type="PROSITE" id="PS01047">
    <property type="entry name" value="HMA_1"/>
    <property type="match status" value="1"/>
</dbReference>
<dbReference type="InterPro" id="IPR008250">
    <property type="entry name" value="ATPase_P-typ_transduc_dom_A_sf"/>
</dbReference>
<evidence type="ECO:0000256" key="3">
    <source>
        <dbReference type="ARBA" id="ARBA00022692"/>
    </source>
</evidence>
<dbReference type="OrthoDB" id="432719at2759"/>
<keyword evidence="6 9" id="KW-1133">Transmembrane helix</keyword>
<dbReference type="Gene3D" id="3.30.70.100">
    <property type="match status" value="1"/>
</dbReference>
<dbReference type="InterPro" id="IPR006121">
    <property type="entry name" value="HMA_dom"/>
</dbReference>
<dbReference type="SUPFAM" id="SSF56784">
    <property type="entry name" value="HAD-like"/>
    <property type="match status" value="1"/>
</dbReference>
<dbReference type="Pfam" id="PF00122">
    <property type="entry name" value="E1-E2_ATPase"/>
    <property type="match status" value="1"/>
</dbReference>
<dbReference type="FunFam" id="3.30.70.100:FF:000001">
    <property type="entry name" value="ATPase copper transporting beta"/>
    <property type="match status" value="1"/>
</dbReference>
<evidence type="ECO:0000256" key="8">
    <source>
        <dbReference type="SAM" id="MobiDB-lite"/>
    </source>
</evidence>
<sequence>MACCVFTAFFMSKIITACELFDVRLLDIKYNDTDSEAGFPATNFSYPYHSNSSNSIPTTDPARPGQRPPTDGPIQTTRLFVTGMTCAACVATLTKELTSHKGVIRTSISLPLSRATIVFDSTQTSIEDLVSSIEDVGYGAELFGHGDHSTATQNMRMLQREDELRELRQSFNGAAKWATTITIVDWLRRWIPSNSELGTTLISLLHLITLVIACYLQTRYAKWIHRNAWATCFNKTRLRLPILSMDTLLSLSLLLSIALSFFNITLHGLSPQHAKTYFSSASFLTVVVSGGRYLDVTLKRQGTAGFSRLFGMQREMELGMVMVEGPWNRAQDSKLPENRASEYGLTPLPTTLLAPLDTYHVPAQSLIPCDSYVVRGSTIVDESSMTGESVPVRKSVGDFLTSGTRNLSNGVVAVVLKAQSDSSLEKLVESIEQATEIKYEAKKSTSPDPWETKGMLLDLMTAYFVPAVLMISAVGFLFSFYTSPTIFPISDRINVACERAMAILAAACPCAIGLANPSAIMAGIDASYVHGVLLPGGAQALENISKLTHLVLDKTGTLTEGKLQISEESLTEPFHTDPRRRELMYSLLCAAERDEAQTHPVARAVFQYCLRQLQPDGPSAEDHFFSVGYEHGTAPIREAMNIPGKGVACEVQAFNKLWYTVHIGSERFLFDNNIKLPSILGNDINQESSPSTQSDDTTSVYFAIGKIYVGTFTLRDAIRKSAPAVIQELKSNGIELTMLTGDTAAEAYRVSKELGIPVLAAKSLPEEKRQLVEGLKSSTPSQPRQYSSLEKLAPTAPPRSIVAMLGDGLNDAPAQSVSDVGILFGLSPLTRSSRAIHTSATDVILLTPDLSALPKLLDIAKQSVAQAMWNTKGAVAYNIAAISVAMGAGEALLELIGLESSMAKIDASTAGTMMAFSSITVLSASMMLRRRLNKS</sequence>
<comment type="subcellular location">
    <subcellularLocation>
        <location evidence="1">Membrane</location>
    </subcellularLocation>
</comment>
<keyword evidence="3 9" id="KW-0812">Transmembrane</keyword>
<dbReference type="GO" id="GO:0016020">
    <property type="term" value="C:membrane"/>
    <property type="evidence" value="ECO:0007669"/>
    <property type="project" value="UniProtKB-SubCell"/>
</dbReference>
<proteinExistence type="inferred from homology"/>
<feature type="transmembrane region" description="Helical" evidence="9">
    <location>
        <begin position="197"/>
        <end position="216"/>
    </location>
</feature>
<dbReference type="Proteomes" id="UP000054302">
    <property type="component" value="Unassembled WGS sequence"/>
</dbReference>
<keyword evidence="5" id="KW-1278">Translocase</keyword>
<reference evidence="12 13" key="1">
    <citation type="submission" date="2015-01" db="EMBL/GenBank/DDBJ databases">
        <title>The Genome Sequence of Exophiala mesophila CBS40295.</title>
        <authorList>
            <consortium name="The Broad Institute Genomics Platform"/>
            <person name="Cuomo C."/>
            <person name="de Hoog S."/>
            <person name="Gorbushina A."/>
            <person name="Stielow B."/>
            <person name="Teixiera M."/>
            <person name="Abouelleil A."/>
            <person name="Chapman S.B."/>
            <person name="Priest M."/>
            <person name="Young S.K."/>
            <person name="Wortman J."/>
            <person name="Nusbaum C."/>
            <person name="Birren B."/>
        </authorList>
    </citation>
    <scope>NUCLEOTIDE SEQUENCE [LARGE SCALE GENOMIC DNA]</scope>
    <source>
        <strain evidence="12 13">CBS 40295</strain>
    </source>
</reference>
<evidence type="ECO:0000313" key="13">
    <source>
        <dbReference type="Proteomes" id="UP000054302"/>
    </source>
</evidence>
<feature type="transmembrane region" description="Helical" evidence="9">
    <location>
        <begin position="243"/>
        <end position="264"/>
    </location>
</feature>
<feature type="region of interest" description="Disordered" evidence="8">
    <location>
        <begin position="51"/>
        <end position="73"/>
    </location>
</feature>
<accession>A0A0D1ZWR0</accession>
<dbReference type="Pfam" id="PF00403">
    <property type="entry name" value="HMA"/>
    <property type="match status" value="1"/>
</dbReference>
<dbReference type="PROSITE" id="PS50846">
    <property type="entry name" value="HMA_2"/>
    <property type="match status" value="1"/>
</dbReference>
<dbReference type="VEuPathDB" id="FungiDB:PV10_05813"/>
<dbReference type="GeneID" id="27323658"/>
<evidence type="ECO:0000256" key="1">
    <source>
        <dbReference type="ARBA" id="ARBA00004370"/>
    </source>
</evidence>
<dbReference type="InterPro" id="IPR023214">
    <property type="entry name" value="HAD_sf"/>
</dbReference>
<dbReference type="AlphaFoldDB" id="A0A0D1ZWR0"/>
<dbReference type="OMA" id="HDMDNMH"/>
<dbReference type="GO" id="GO:0043682">
    <property type="term" value="F:P-type divalent copper transporter activity"/>
    <property type="evidence" value="ECO:0007669"/>
    <property type="project" value="TreeGrafter"/>
</dbReference>
<feature type="domain" description="HMA" evidence="11">
    <location>
        <begin position="75"/>
        <end position="141"/>
    </location>
</feature>
<keyword evidence="13" id="KW-1185">Reference proteome</keyword>
<evidence type="ECO:0000256" key="7">
    <source>
        <dbReference type="ARBA" id="ARBA00023136"/>
    </source>
</evidence>
<dbReference type="RefSeq" id="XP_016222827.1">
    <property type="nucleotide sequence ID" value="XM_016370534.1"/>
</dbReference>
<evidence type="ECO:0000256" key="4">
    <source>
        <dbReference type="ARBA" id="ARBA00022723"/>
    </source>
</evidence>
<dbReference type="PROSITE" id="PS00154">
    <property type="entry name" value="ATPASE_E1_E2"/>
    <property type="match status" value="1"/>
</dbReference>
<evidence type="ECO:0000256" key="10">
    <source>
        <dbReference type="SAM" id="SignalP"/>
    </source>
</evidence>